<dbReference type="InterPro" id="IPR001610">
    <property type="entry name" value="PAC"/>
</dbReference>
<dbReference type="InterPro" id="IPR035965">
    <property type="entry name" value="PAS-like_dom_sf"/>
</dbReference>
<dbReference type="GO" id="GO:0009881">
    <property type="term" value="F:photoreceptor activity"/>
    <property type="evidence" value="ECO:0007669"/>
    <property type="project" value="UniProtKB-KW"/>
</dbReference>
<evidence type="ECO:0000256" key="7">
    <source>
        <dbReference type="ARBA" id="ARBA00022643"/>
    </source>
</evidence>
<evidence type="ECO:0000256" key="3">
    <source>
        <dbReference type="ARBA" id="ARBA00022543"/>
    </source>
</evidence>
<evidence type="ECO:0000256" key="13">
    <source>
        <dbReference type="ARBA" id="ARBA00022991"/>
    </source>
</evidence>
<keyword evidence="5" id="KW-0716">Sensory transduction</keyword>
<evidence type="ECO:0000256" key="2">
    <source>
        <dbReference type="ARBA" id="ARBA00012438"/>
    </source>
</evidence>
<keyword evidence="12" id="KW-0067">ATP-binding</keyword>
<evidence type="ECO:0000256" key="1">
    <source>
        <dbReference type="ARBA" id="ARBA00000085"/>
    </source>
</evidence>
<dbReference type="InterPro" id="IPR013655">
    <property type="entry name" value="PAS_fold_3"/>
</dbReference>
<dbReference type="SMART" id="SM00911">
    <property type="entry name" value="HWE_HK"/>
    <property type="match status" value="1"/>
</dbReference>
<dbReference type="RefSeq" id="WP_066762283.1">
    <property type="nucleotide sequence ID" value="NZ_BMIO01000026.1"/>
</dbReference>
<evidence type="ECO:0000256" key="6">
    <source>
        <dbReference type="ARBA" id="ARBA00022630"/>
    </source>
</evidence>
<dbReference type="PANTHER" id="PTHR41523">
    <property type="entry name" value="TWO-COMPONENT SYSTEM SENSOR PROTEIN"/>
    <property type="match status" value="1"/>
</dbReference>
<evidence type="ECO:0000256" key="14">
    <source>
        <dbReference type="ARBA" id="ARBA00023026"/>
    </source>
</evidence>
<evidence type="ECO:0000259" key="16">
    <source>
        <dbReference type="PROSITE" id="PS50113"/>
    </source>
</evidence>
<dbReference type="SUPFAM" id="SSF55874">
    <property type="entry name" value="ATPase domain of HSP90 chaperone/DNA topoisomerase II/histidine kinase"/>
    <property type="match status" value="1"/>
</dbReference>
<accession>A0A916YQ48</accession>
<keyword evidence="14" id="KW-0843">Virulence</keyword>
<gene>
    <name evidence="17" type="ORF">GCM10010989_31050</name>
</gene>
<evidence type="ECO:0000256" key="12">
    <source>
        <dbReference type="ARBA" id="ARBA00022840"/>
    </source>
</evidence>
<dbReference type="InterPro" id="IPR036890">
    <property type="entry name" value="HATPase_C_sf"/>
</dbReference>
<keyword evidence="7" id="KW-0288">FMN</keyword>
<evidence type="ECO:0000256" key="4">
    <source>
        <dbReference type="ARBA" id="ARBA00022553"/>
    </source>
</evidence>
<dbReference type="AlphaFoldDB" id="A0A916YQ48"/>
<evidence type="ECO:0000256" key="15">
    <source>
        <dbReference type="ARBA" id="ARBA00023170"/>
    </source>
</evidence>
<keyword evidence="10" id="KW-0547">Nucleotide-binding</keyword>
<dbReference type="Pfam" id="PF08447">
    <property type="entry name" value="PAS_3"/>
    <property type="match status" value="1"/>
</dbReference>
<organism evidence="17 18">
    <name type="scientific">Croceicoccus pelagius</name>
    <dbReference type="NCBI Taxonomy" id="1703341"/>
    <lineage>
        <taxon>Bacteria</taxon>
        <taxon>Pseudomonadati</taxon>
        <taxon>Pseudomonadota</taxon>
        <taxon>Alphaproteobacteria</taxon>
        <taxon>Sphingomonadales</taxon>
        <taxon>Erythrobacteraceae</taxon>
        <taxon>Croceicoccus</taxon>
    </lineage>
</organism>
<proteinExistence type="predicted"/>
<dbReference type="GO" id="GO:0004673">
    <property type="term" value="F:protein histidine kinase activity"/>
    <property type="evidence" value="ECO:0007669"/>
    <property type="project" value="UniProtKB-EC"/>
</dbReference>
<dbReference type="SMART" id="SM00086">
    <property type="entry name" value="PAC"/>
    <property type="match status" value="1"/>
</dbReference>
<dbReference type="EMBL" id="BMIO01000026">
    <property type="protein sequence ID" value="GGD54667.1"/>
    <property type="molecule type" value="Genomic_DNA"/>
</dbReference>
<protein>
    <recommendedName>
        <fullName evidence="2">histidine kinase</fullName>
        <ecNumber evidence="2">2.7.13.3</ecNumber>
    </recommendedName>
</protein>
<dbReference type="CDD" id="cd00130">
    <property type="entry name" value="PAS"/>
    <property type="match status" value="1"/>
</dbReference>
<dbReference type="Pfam" id="PF07536">
    <property type="entry name" value="HWE_HK"/>
    <property type="match status" value="1"/>
</dbReference>
<evidence type="ECO:0000256" key="11">
    <source>
        <dbReference type="ARBA" id="ARBA00022777"/>
    </source>
</evidence>
<dbReference type="SUPFAM" id="SSF55785">
    <property type="entry name" value="PYP-like sensor domain (PAS domain)"/>
    <property type="match status" value="1"/>
</dbReference>
<keyword evidence="4" id="KW-0597">Phosphoprotein</keyword>
<dbReference type="EC" id="2.7.13.3" evidence="2"/>
<keyword evidence="18" id="KW-1185">Reference proteome</keyword>
<dbReference type="GO" id="GO:0005524">
    <property type="term" value="F:ATP binding"/>
    <property type="evidence" value="ECO:0007669"/>
    <property type="project" value="UniProtKB-KW"/>
</dbReference>
<evidence type="ECO:0000256" key="9">
    <source>
        <dbReference type="ARBA" id="ARBA00022737"/>
    </source>
</evidence>
<keyword evidence="11" id="KW-0418">Kinase</keyword>
<dbReference type="InterPro" id="IPR000700">
    <property type="entry name" value="PAS-assoc_C"/>
</dbReference>
<evidence type="ECO:0000256" key="5">
    <source>
        <dbReference type="ARBA" id="ARBA00022606"/>
    </source>
</evidence>
<feature type="domain" description="PAC" evidence="16">
    <location>
        <begin position="86"/>
        <end position="138"/>
    </location>
</feature>
<evidence type="ECO:0000313" key="18">
    <source>
        <dbReference type="Proteomes" id="UP000598997"/>
    </source>
</evidence>
<evidence type="ECO:0000256" key="10">
    <source>
        <dbReference type="ARBA" id="ARBA00022741"/>
    </source>
</evidence>
<comment type="caution">
    <text evidence="17">The sequence shown here is derived from an EMBL/GenBank/DDBJ whole genome shotgun (WGS) entry which is preliminary data.</text>
</comment>
<evidence type="ECO:0000313" key="17">
    <source>
        <dbReference type="EMBL" id="GGD54667.1"/>
    </source>
</evidence>
<dbReference type="Gene3D" id="3.30.565.10">
    <property type="entry name" value="Histidine kinase-like ATPase, C-terminal domain"/>
    <property type="match status" value="1"/>
</dbReference>
<evidence type="ECO:0000256" key="8">
    <source>
        <dbReference type="ARBA" id="ARBA00022679"/>
    </source>
</evidence>
<keyword evidence="8" id="KW-0808">Transferase</keyword>
<dbReference type="Gene3D" id="3.30.450.20">
    <property type="entry name" value="PAS domain"/>
    <property type="match status" value="1"/>
</dbReference>
<dbReference type="PROSITE" id="PS50113">
    <property type="entry name" value="PAC"/>
    <property type="match status" value="1"/>
</dbReference>
<dbReference type="Proteomes" id="UP000598997">
    <property type="component" value="Unassembled WGS sequence"/>
</dbReference>
<reference evidence="17 18" key="1">
    <citation type="journal article" date="2014" name="Int. J. Syst. Evol. Microbiol.">
        <title>Complete genome sequence of Corynebacterium casei LMG S-19264T (=DSM 44701T), isolated from a smear-ripened cheese.</title>
        <authorList>
            <consortium name="US DOE Joint Genome Institute (JGI-PGF)"/>
            <person name="Walter F."/>
            <person name="Albersmeier A."/>
            <person name="Kalinowski J."/>
            <person name="Ruckert C."/>
        </authorList>
    </citation>
    <scope>NUCLEOTIDE SEQUENCE [LARGE SCALE GENOMIC DNA]</scope>
    <source>
        <strain evidence="17 18">CGMCC 1.15358</strain>
    </source>
</reference>
<keyword evidence="3" id="KW-0600">Photoreceptor protein</keyword>
<keyword evidence="13" id="KW-0157">Chromophore</keyword>
<dbReference type="InterPro" id="IPR011102">
    <property type="entry name" value="Sig_transdc_His_kinase_HWE"/>
</dbReference>
<keyword evidence="6" id="KW-0285">Flavoprotein</keyword>
<comment type="catalytic activity">
    <reaction evidence="1">
        <text>ATP + protein L-histidine = ADP + protein N-phospho-L-histidine.</text>
        <dbReference type="EC" id="2.7.13.3"/>
    </reaction>
</comment>
<dbReference type="NCBIfam" id="TIGR00229">
    <property type="entry name" value="sensory_box"/>
    <property type="match status" value="1"/>
</dbReference>
<name>A0A916YQ48_9SPHN</name>
<keyword evidence="9" id="KW-0677">Repeat</keyword>
<dbReference type="PANTHER" id="PTHR41523:SF7">
    <property type="entry name" value="HISTIDINE KINASE"/>
    <property type="match status" value="1"/>
</dbReference>
<keyword evidence="15" id="KW-0675">Receptor</keyword>
<sequence length="330" mass="36426">MPDIQPFEEQSAEHLRLVIETGHVGIWELDLQSGRAIRNRAHDLIFGYSEPLPEWTYDGFLDHVVDDDRSRVDKLQKAAIAGRQEWNFECQIETATGQRRWISGAGRPLVDAKGAITKLIGQVIDITDTKENEARLQLITNELNHRVRNMLAMIKAMISLSAPRTKSVEAFARSLEGRVGALARSHQLLATGDFAEMSASSIFRTELAAFTGLENRIDIWLTDDPVLKNAVGQGLSLIFHELLTNAMKYGALSNETGAVKVQIAAVPDGTEITWTERAGPPVARQNETGFGSTLINQAMASYGTVSMDYASNGIECRIFIERSGQLCPTD</sequence>
<dbReference type="InterPro" id="IPR000014">
    <property type="entry name" value="PAS"/>
</dbReference>
<dbReference type="OrthoDB" id="136506at2"/>